<keyword evidence="7 8" id="KW-0807">Transducer</keyword>
<comment type="similarity">
    <text evidence="8">Belongs to the G-protein coupled receptor 1 family.</text>
</comment>
<dbReference type="EMBL" id="AYCK01014819">
    <property type="status" value="NOT_ANNOTATED_CDS"/>
    <property type="molecule type" value="Genomic_DNA"/>
</dbReference>
<protein>
    <recommendedName>
        <fullName evidence="10">G-protein coupled receptors family 1 profile domain-containing protein</fullName>
    </recommendedName>
</protein>
<accession>A0A087Y7C4</accession>
<dbReference type="PROSITE" id="PS50262">
    <property type="entry name" value="G_PROTEIN_RECEP_F1_2"/>
    <property type="match status" value="1"/>
</dbReference>
<proteinExistence type="inferred from homology"/>
<evidence type="ECO:0000313" key="12">
    <source>
        <dbReference type="Proteomes" id="UP000028760"/>
    </source>
</evidence>
<keyword evidence="6 8" id="KW-0675">Receptor</keyword>
<dbReference type="PANTHER" id="PTHR24243">
    <property type="entry name" value="G-PROTEIN COUPLED RECEPTOR"/>
    <property type="match status" value="1"/>
</dbReference>
<dbReference type="Ensembl" id="ENSPFOT00000013946.2">
    <property type="protein sequence ID" value="ENSPFOP00000013927.2"/>
    <property type="gene ID" value="ENSPFOG00000013897.2"/>
</dbReference>
<organism evidence="11 12">
    <name type="scientific">Poecilia formosa</name>
    <name type="common">Amazon molly</name>
    <name type="synonym">Limia formosa</name>
    <dbReference type="NCBI Taxonomy" id="48698"/>
    <lineage>
        <taxon>Eukaryota</taxon>
        <taxon>Metazoa</taxon>
        <taxon>Chordata</taxon>
        <taxon>Craniata</taxon>
        <taxon>Vertebrata</taxon>
        <taxon>Euteleostomi</taxon>
        <taxon>Actinopterygii</taxon>
        <taxon>Neopterygii</taxon>
        <taxon>Teleostei</taxon>
        <taxon>Neoteleostei</taxon>
        <taxon>Acanthomorphata</taxon>
        <taxon>Ovalentaria</taxon>
        <taxon>Atherinomorphae</taxon>
        <taxon>Cyprinodontiformes</taxon>
        <taxon>Poeciliidae</taxon>
        <taxon>Poeciliinae</taxon>
        <taxon>Poecilia</taxon>
    </lineage>
</organism>
<feature type="transmembrane region" description="Helical" evidence="9">
    <location>
        <begin position="46"/>
        <end position="67"/>
    </location>
</feature>
<keyword evidence="3 9" id="KW-1133">Transmembrane helix</keyword>
<evidence type="ECO:0000256" key="2">
    <source>
        <dbReference type="ARBA" id="ARBA00022692"/>
    </source>
</evidence>
<dbReference type="eggNOG" id="KOG3656">
    <property type="taxonomic scope" value="Eukaryota"/>
</dbReference>
<dbReference type="InterPro" id="IPR000276">
    <property type="entry name" value="GPCR_Rhodpsn"/>
</dbReference>
<keyword evidence="2 8" id="KW-0812">Transmembrane</keyword>
<evidence type="ECO:0000313" key="11">
    <source>
        <dbReference type="Ensembl" id="ENSPFOP00000013927.2"/>
    </source>
</evidence>
<feature type="transmembrane region" description="Helical" evidence="9">
    <location>
        <begin position="194"/>
        <end position="214"/>
    </location>
</feature>
<dbReference type="InterPro" id="IPR017452">
    <property type="entry name" value="GPCR_Rhodpsn_7TM"/>
</dbReference>
<keyword evidence="5 9" id="KW-0472">Membrane</keyword>
<dbReference type="Proteomes" id="UP000028760">
    <property type="component" value="Unassembled WGS sequence"/>
</dbReference>
<dbReference type="PRINTS" id="PR00237">
    <property type="entry name" value="GPCRRHODOPSN"/>
</dbReference>
<evidence type="ECO:0000256" key="6">
    <source>
        <dbReference type="ARBA" id="ARBA00023170"/>
    </source>
</evidence>
<evidence type="ECO:0000256" key="9">
    <source>
        <dbReference type="SAM" id="Phobius"/>
    </source>
</evidence>
<dbReference type="OMA" id="DPLLFCI"/>
<reference evidence="11" key="2">
    <citation type="submission" date="2025-08" db="UniProtKB">
        <authorList>
            <consortium name="Ensembl"/>
        </authorList>
    </citation>
    <scope>IDENTIFICATION</scope>
</reference>
<feature type="transmembrane region" description="Helical" evidence="9">
    <location>
        <begin position="12"/>
        <end position="34"/>
    </location>
</feature>
<keyword evidence="12" id="KW-1185">Reference proteome</keyword>
<dbReference type="GO" id="GO:0005886">
    <property type="term" value="C:plasma membrane"/>
    <property type="evidence" value="ECO:0007669"/>
    <property type="project" value="TreeGrafter"/>
</dbReference>
<feature type="transmembrane region" description="Helical" evidence="9">
    <location>
        <begin position="127"/>
        <end position="148"/>
    </location>
</feature>
<evidence type="ECO:0000256" key="7">
    <source>
        <dbReference type="ARBA" id="ARBA00023224"/>
    </source>
</evidence>
<reference evidence="11" key="3">
    <citation type="submission" date="2025-09" db="UniProtKB">
        <authorList>
            <consortium name="Ensembl"/>
        </authorList>
    </citation>
    <scope>IDENTIFICATION</scope>
</reference>
<evidence type="ECO:0000256" key="5">
    <source>
        <dbReference type="ARBA" id="ARBA00023136"/>
    </source>
</evidence>
<name>A0A087Y7C4_POEFO</name>
<evidence type="ECO:0000256" key="1">
    <source>
        <dbReference type="ARBA" id="ARBA00004141"/>
    </source>
</evidence>
<comment type="subcellular location">
    <subcellularLocation>
        <location evidence="1">Membrane</location>
        <topology evidence="1">Multi-pass membrane protein</topology>
    </subcellularLocation>
</comment>
<sequence>MNYLQIYLMQALLVRLCLYYFMLTSFNVISIVVINQSEFSTKLFEYSLCVITVTDILQLLTIPVTLYRYYWESYPWRLGQAVCKVYFMVRQMYCATTSWVIVTFTTERYAAICHTMWSVSSLKKSRLPCLVAVWIVSLVSAVPFALVYDQARACILDYTATTQEDAFKVSTMCEMTEPDPAHIYKGALLLRAGLFFLVPLVSIFTLYMLILLHLRKNGRQRRNMGLMRLVVGMQMQQISTFKLLSAVVVAFFLFNFPDIASSLMQVYVVVWSDRVLSVYTILKSYLSLPLWYINGALDPLLFCISSHTFRRACWR</sequence>
<dbReference type="AlphaFoldDB" id="A0A087Y7C4"/>
<dbReference type="STRING" id="48698.ENSPFOP00000013927"/>
<evidence type="ECO:0000256" key="3">
    <source>
        <dbReference type="ARBA" id="ARBA00022989"/>
    </source>
</evidence>
<dbReference type="Gene3D" id="1.20.1070.10">
    <property type="entry name" value="Rhodopsin 7-helix transmembrane proteins"/>
    <property type="match status" value="1"/>
</dbReference>
<feature type="transmembrane region" description="Helical" evidence="9">
    <location>
        <begin position="243"/>
        <end position="270"/>
    </location>
</feature>
<dbReference type="GeneTree" id="ENSGT01120000271823"/>
<dbReference type="PROSITE" id="PS00237">
    <property type="entry name" value="G_PROTEIN_RECEP_F1_1"/>
    <property type="match status" value="1"/>
</dbReference>
<dbReference type="PANTHER" id="PTHR24243:SF207">
    <property type="entry name" value="PYROKININ-1 RECEPTOR-LIKE"/>
    <property type="match status" value="1"/>
</dbReference>
<dbReference type="GO" id="GO:0004930">
    <property type="term" value="F:G protein-coupled receptor activity"/>
    <property type="evidence" value="ECO:0007669"/>
    <property type="project" value="UniProtKB-KW"/>
</dbReference>
<keyword evidence="4 8" id="KW-0297">G-protein coupled receptor</keyword>
<feature type="domain" description="G-protein coupled receptors family 1 profile" evidence="10">
    <location>
        <begin position="26"/>
        <end position="302"/>
    </location>
</feature>
<evidence type="ECO:0000259" key="10">
    <source>
        <dbReference type="PROSITE" id="PS50262"/>
    </source>
</evidence>
<evidence type="ECO:0000256" key="8">
    <source>
        <dbReference type="RuleBase" id="RU000688"/>
    </source>
</evidence>
<reference evidence="12" key="1">
    <citation type="submission" date="2013-10" db="EMBL/GenBank/DDBJ databases">
        <authorList>
            <person name="Schartl M."/>
            <person name="Warren W."/>
        </authorList>
    </citation>
    <scope>NUCLEOTIDE SEQUENCE [LARGE SCALE GENOMIC DNA]</scope>
    <source>
        <strain evidence="12">female</strain>
    </source>
</reference>
<dbReference type="SUPFAM" id="SSF81321">
    <property type="entry name" value="Family A G protein-coupled receptor-like"/>
    <property type="match status" value="1"/>
</dbReference>
<dbReference type="Pfam" id="PF00001">
    <property type="entry name" value="7tm_1"/>
    <property type="match status" value="1"/>
</dbReference>
<evidence type="ECO:0000256" key="4">
    <source>
        <dbReference type="ARBA" id="ARBA00023040"/>
    </source>
</evidence>